<evidence type="ECO:0000256" key="1">
    <source>
        <dbReference type="SAM" id="MobiDB-lite"/>
    </source>
</evidence>
<evidence type="ECO:0008006" key="4">
    <source>
        <dbReference type="Google" id="ProtNLM"/>
    </source>
</evidence>
<keyword evidence="3" id="KW-1185">Reference proteome</keyword>
<sequence length="47" mass="5484">MTKHVNKGAQRSSVDQFGHDVNSAYEKSKKMERYHKAYQQKAKEEQG</sequence>
<dbReference type="RefSeq" id="WP_336473268.1">
    <property type="nucleotide sequence ID" value="NZ_JBAWSX010000009.1"/>
</dbReference>
<reference evidence="2 3" key="1">
    <citation type="submission" date="2024-01" db="EMBL/GenBank/DDBJ databases">
        <title>Seven novel Bacillus-like species.</title>
        <authorList>
            <person name="Liu G."/>
        </authorList>
    </citation>
    <scope>NUCLEOTIDE SEQUENCE [LARGE SCALE GENOMIC DNA]</scope>
    <source>
        <strain evidence="2 3">FJAT-51639</strain>
    </source>
</reference>
<evidence type="ECO:0000313" key="3">
    <source>
        <dbReference type="Proteomes" id="UP001372526"/>
    </source>
</evidence>
<evidence type="ECO:0000313" key="2">
    <source>
        <dbReference type="EMBL" id="MEI4802812.1"/>
    </source>
</evidence>
<feature type="compositionally biased region" description="Basic and acidic residues" evidence="1">
    <location>
        <begin position="26"/>
        <end position="47"/>
    </location>
</feature>
<gene>
    <name evidence="2" type="ORF">WAZ07_16120</name>
</gene>
<protein>
    <recommendedName>
        <fullName evidence="4">YfhE family protein</fullName>
    </recommendedName>
</protein>
<name>A0ABU8FJE4_9BACI</name>
<dbReference type="Proteomes" id="UP001372526">
    <property type="component" value="Unassembled WGS sequence"/>
</dbReference>
<comment type="caution">
    <text evidence="2">The sequence shown here is derived from an EMBL/GenBank/DDBJ whole genome shotgun (WGS) entry which is preliminary data.</text>
</comment>
<accession>A0ABU8FJE4</accession>
<organism evidence="2 3">
    <name type="scientific">Bacillus bruguierae</name>
    <dbReference type="NCBI Taxonomy" id="3127667"/>
    <lineage>
        <taxon>Bacteria</taxon>
        <taxon>Bacillati</taxon>
        <taxon>Bacillota</taxon>
        <taxon>Bacilli</taxon>
        <taxon>Bacillales</taxon>
        <taxon>Bacillaceae</taxon>
        <taxon>Bacillus</taxon>
    </lineage>
</organism>
<proteinExistence type="predicted"/>
<feature type="region of interest" description="Disordered" evidence="1">
    <location>
        <begin position="1"/>
        <end position="47"/>
    </location>
</feature>
<dbReference type="EMBL" id="JBAWSX010000009">
    <property type="protein sequence ID" value="MEI4802812.1"/>
    <property type="molecule type" value="Genomic_DNA"/>
</dbReference>